<dbReference type="OrthoDB" id="10395883at2759"/>
<keyword evidence="2" id="KW-1185">Reference proteome</keyword>
<protein>
    <recommendedName>
        <fullName evidence="3">DUF38 domain-containing protein</fullName>
    </recommendedName>
</protein>
<evidence type="ECO:0000313" key="2">
    <source>
        <dbReference type="Proteomes" id="UP000230233"/>
    </source>
</evidence>
<evidence type="ECO:0000313" key="1">
    <source>
        <dbReference type="EMBL" id="PIC31985.1"/>
    </source>
</evidence>
<dbReference type="AlphaFoldDB" id="A0A2G5TXE6"/>
<gene>
    <name evidence="1" type="primary">Cnig_chr_IV.g12493</name>
    <name evidence="1" type="ORF">B9Z55_012493</name>
</gene>
<organism evidence="1 2">
    <name type="scientific">Caenorhabditis nigoni</name>
    <dbReference type="NCBI Taxonomy" id="1611254"/>
    <lineage>
        <taxon>Eukaryota</taxon>
        <taxon>Metazoa</taxon>
        <taxon>Ecdysozoa</taxon>
        <taxon>Nematoda</taxon>
        <taxon>Chromadorea</taxon>
        <taxon>Rhabditida</taxon>
        <taxon>Rhabditina</taxon>
        <taxon>Rhabditomorpha</taxon>
        <taxon>Rhabditoidea</taxon>
        <taxon>Rhabditidae</taxon>
        <taxon>Peloderinae</taxon>
        <taxon>Caenorhabditis</taxon>
    </lineage>
</organism>
<accession>A0A2G5TXE6</accession>
<evidence type="ECO:0008006" key="3">
    <source>
        <dbReference type="Google" id="ProtNLM"/>
    </source>
</evidence>
<proteinExistence type="predicted"/>
<comment type="caution">
    <text evidence="1">The sequence shown here is derived from an EMBL/GenBank/DDBJ whole genome shotgun (WGS) entry which is preliminary data.</text>
</comment>
<dbReference type="EMBL" id="PDUG01000004">
    <property type="protein sequence ID" value="PIC31985.1"/>
    <property type="molecule type" value="Genomic_DNA"/>
</dbReference>
<name>A0A2G5TXE6_9PELO</name>
<reference evidence="2" key="1">
    <citation type="submission" date="2017-10" db="EMBL/GenBank/DDBJ databases">
        <title>Rapid genome shrinkage in a self-fertile nematode reveals novel sperm competition proteins.</title>
        <authorList>
            <person name="Yin D."/>
            <person name="Schwarz E.M."/>
            <person name="Thomas C.G."/>
            <person name="Felde R.L."/>
            <person name="Korf I.F."/>
            <person name="Cutter A.D."/>
            <person name="Schartner C.M."/>
            <person name="Ralston E.J."/>
            <person name="Meyer B.J."/>
            <person name="Haag E.S."/>
        </authorList>
    </citation>
    <scope>NUCLEOTIDE SEQUENCE [LARGE SCALE GENOMIC DNA]</scope>
    <source>
        <strain evidence="2">JU1422</strain>
    </source>
</reference>
<sequence>MSVLGVIAKLFKERLGDRRILVRNFKYMFNREDDYLEPKKNYFHEFLQVLWPREFRHLVLRMWDDKEVLASGSYGPVVSNWPRYSVPSRLEQWRHARTLDIRDPLMCKHWISLLQIRDVKVVSMSAEDLKKAQSISGRYTITLTEPLEIEDVKEAFKEAPGTFDKDPESTEFDFPLKLTRDHHEDTVIVITIESNKFDMDYKYLSQSSLQNI</sequence>
<dbReference type="Proteomes" id="UP000230233">
    <property type="component" value="Chromosome IV"/>
</dbReference>